<evidence type="ECO:0000256" key="1">
    <source>
        <dbReference type="SAM" id="MobiDB-lite"/>
    </source>
</evidence>
<reference evidence="2 3" key="1">
    <citation type="journal article" date="2020" name="Cell">
        <title>Large-Scale Comparative Analyses of Tick Genomes Elucidate Their Genetic Diversity and Vector Capacities.</title>
        <authorList>
            <consortium name="Tick Genome and Microbiome Consortium (TIGMIC)"/>
            <person name="Jia N."/>
            <person name="Wang J."/>
            <person name="Shi W."/>
            <person name="Du L."/>
            <person name="Sun Y."/>
            <person name="Zhan W."/>
            <person name="Jiang J.F."/>
            <person name="Wang Q."/>
            <person name="Zhang B."/>
            <person name="Ji P."/>
            <person name="Bell-Sakyi L."/>
            <person name="Cui X.M."/>
            <person name="Yuan T.T."/>
            <person name="Jiang B.G."/>
            <person name="Yang W.F."/>
            <person name="Lam T.T."/>
            <person name="Chang Q.C."/>
            <person name="Ding S.J."/>
            <person name="Wang X.J."/>
            <person name="Zhu J.G."/>
            <person name="Ruan X.D."/>
            <person name="Zhao L."/>
            <person name="Wei J.T."/>
            <person name="Ye R.Z."/>
            <person name="Que T.C."/>
            <person name="Du C.H."/>
            <person name="Zhou Y.H."/>
            <person name="Cheng J.X."/>
            <person name="Dai P.F."/>
            <person name="Guo W.B."/>
            <person name="Han X.H."/>
            <person name="Huang E.J."/>
            <person name="Li L.F."/>
            <person name="Wei W."/>
            <person name="Gao Y.C."/>
            <person name="Liu J.Z."/>
            <person name="Shao H.Z."/>
            <person name="Wang X."/>
            <person name="Wang C.C."/>
            <person name="Yang T.C."/>
            <person name="Huo Q.B."/>
            <person name="Li W."/>
            <person name="Chen H.Y."/>
            <person name="Chen S.E."/>
            <person name="Zhou L.G."/>
            <person name="Ni X.B."/>
            <person name="Tian J.H."/>
            <person name="Sheng Y."/>
            <person name="Liu T."/>
            <person name="Pan Y.S."/>
            <person name="Xia L.Y."/>
            <person name="Li J."/>
            <person name="Zhao F."/>
            <person name="Cao W.C."/>
        </authorList>
    </citation>
    <scope>NUCLEOTIDE SEQUENCE [LARGE SCALE GENOMIC DNA]</scope>
    <source>
        <strain evidence="2">HaeL-2018</strain>
    </source>
</reference>
<dbReference type="EMBL" id="JABSTR010001453">
    <property type="protein sequence ID" value="KAH9384034.1"/>
    <property type="molecule type" value="Genomic_DNA"/>
</dbReference>
<dbReference type="VEuPathDB" id="VectorBase:HLOH_045497"/>
<dbReference type="Gene3D" id="3.30.40.10">
    <property type="entry name" value="Zinc/RING finger domain, C3HC4 (zinc finger)"/>
    <property type="match status" value="1"/>
</dbReference>
<dbReference type="OrthoDB" id="6512133at2759"/>
<gene>
    <name evidence="2" type="ORF">HPB48_026017</name>
</gene>
<dbReference type="SUPFAM" id="SSF57903">
    <property type="entry name" value="FYVE/PHD zinc finger"/>
    <property type="match status" value="1"/>
</dbReference>
<dbReference type="AlphaFoldDB" id="A0A9J6HAC5"/>
<feature type="region of interest" description="Disordered" evidence="1">
    <location>
        <begin position="102"/>
        <end position="145"/>
    </location>
</feature>
<organism evidence="2 3">
    <name type="scientific">Haemaphysalis longicornis</name>
    <name type="common">Bush tick</name>
    <dbReference type="NCBI Taxonomy" id="44386"/>
    <lineage>
        <taxon>Eukaryota</taxon>
        <taxon>Metazoa</taxon>
        <taxon>Ecdysozoa</taxon>
        <taxon>Arthropoda</taxon>
        <taxon>Chelicerata</taxon>
        <taxon>Arachnida</taxon>
        <taxon>Acari</taxon>
        <taxon>Parasitiformes</taxon>
        <taxon>Ixodida</taxon>
        <taxon>Ixodoidea</taxon>
        <taxon>Ixodidae</taxon>
        <taxon>Haemaphysalinae</taxon>
        <taxon>Haemaphysalis</taxon>
    </lineage>
</organism>
<comment type="caution">
    <text evidence="2">The sequence shown here is derived from an EMBL/GenBank/DDBJ whole genome shotgun (WGS) entry which is preliminary data.</text>
</comment>
<dbReference type="InterPro" id="IPR011011">
    <property type="entry name" value="Znf_FYVE_PHD"/>
</dbReference>
<dbReference type="Proteomes" id="UP000821853">
    <property type="component" value="Unassembled WGS sequence"/>
</dbReference>
<accession>A0A9J6HAC5</accession>
<proteinExistence type="predicted"/>
<protein>
    <submittedName>
        <fullName evidence="2">Uncharacterized protein</fullName>
    </submittedName>
</protein>
<feature type="compositionally biased region" description="Polar residues" evidence="1">
    <location>
        <begin position="135"/>
        <end position="145"/>
    </location>
</feature>
<name>A0A9J6HAC5_HAELO</name>
<evidence type="ECO:0000313" key="2">
    <source>
        <dbReference type="EMBL" id="KAH9384034.1"/>
    </source>
</evidence>
<keyword evidence="3" id="KW-1185">Reference proteome</keyword>
<feature type="compositionally biased region" description="Basic and acidic residues" evidence="1">
    <location>
        <begin position="120"/>
        <end position="132"/>
    </location>
</feature>
<dbReference type="InterPro" id="IPR013083">
    <property type="entry name" value="Znf_RING/FYVE/PHD"/>
</dbReference>
<sequence length="182" mass="20394">MVKTTTRRQDDDAPQVQCDQCRRWAYLDETGFRILRDARKSGSFVCNICSSSAALARKVEAVEKDTTELRRVVMQLQEQVLQLTAQPRLSVDNSSEAEATIYKEGYPRHETPDILQSPDHTSRSGRADRGVRQGEVTSTEASSTLDVSAGLLLRRPRTNLMENVLETPVVEQPVPLVLPAQR</sequence>
<evidence type="ECO:0000313" key="3">
    <source>
        <dbReference type="Proteomes" id="UP000821853"/>
    </source>
</evidence>